<accession>A0A927M4P6</accession>
<dbReference type="RefSeq" id="WP_192767478.1">
    <property type="nucleotide sequence ID" value="NZ_JADBEB010000001.1"/>
</dbReference>
<keyword evidence="3" id="KW-1185">Reference proteome</keyword>
<dbReference type="AlphaFoldDB" id="A0A927M4P6"/>
<feature type="region of interest" description="Disordered" evidence="1">
    <location>
        <begin position="31"/>
        <end position="53"/>
    </location>
</feature>
<sequence length="206" mass="22356">MGTDYRHLYGDAVAHRLEPGEAMLACSEVKRPHGLASDPPPRPPAPAPGDGAQVAGMGVAGAVLSGVEFVDNIGGGGPTDWLIRLLFGRAARGRLDSVAAGYVRAVPTDDKLLFVVTDRRLMVLRIGRSDDEVRPFGTPRTPVVAAKLKPLWSVDRAEVTGARRRWHRLHGGRLRVMFRDGSWLELTGPLCLGRRRAGELSDALRR</sequence>
<reference evidence="2" key="1">
    <citation type="submission" date="2020-10" db="EMBL/GenBank/DDBJ databases">
        <title>Sequencing the genomes of 1000 actinobacteria strains.</title>
        <authorList>
            <person name="Klenk H.-P."/>
        </authorList>
    </citation>
    <scope>NUCLEOTIDE SEQUENCE</scope>
    <source>
        <strain evidence="2">DSM 46832</strain>
    </source>
</reference>
<gene>
    <name evidence="2" type="ORF">H4W31_003307</name>
</gene>
<feature type="compositionally biased region" description="Pro residues" evidence="1">
    <location>
        <begin position="38"/>
        <end position="47"/>
    </location>
</feature>
<protein>
    <submittedName>
        <fullName evidence="2">Uncharacterized protein</fullName>
    </submittedName>
</protein>
<comment type="caution">
    <text evidence="2">The sequence shown here is derived from an EMBL/GenBank/DDBJ whole genome shotgun (WGS) entry which is preliminary data.</text>
</comment>
<evidence type="ECO:0000256" key="1">
    <source>
        <dbReference type="SAM" id="MobiDB-lite"/>
    </source>
</evidence>
<dbReference type="EMBL" id="JADBEB010000001">
    <property type="protein sequence ID" value="MBE1487669.1"/>
    <property type="molecule type" value="Genomic_DNA"/>
</dbReference>
<name>A0A927M4P6_9ACTN</name>
<evidence type="ECO:0000313" key="2">
    <source>
        <dbReference type="EMBL" id="MBE1487669.1"/>
    </source>
</evidence>
<proteinExistence type="predicted"/>
<organism evidence="2 3">
    <name type="scientific">Plantactinospora soyae</name>
    <dbReference type="NCBI Taxonomy" id="1544732"/>
    <lineage>
        <taxon>Bacteria</taxon>
        <taxon>Bacillati</taxon>
        <taxon>Actinomycetota</taxon>
        <taxon>Actinomycetes</taxon>
        <taxon>Micromonosporales</taxon>
        <taxon>Micromonosporaceae</taxon>
        <taxon>Plantactinospora</taxon>
    </lineage>
</organism>
<dbReference type="Proteomes" id="UP000649753">
    <property type="component" value="Unassembled WGS sequence"/>
</dbReference>
<evidence type="ECO:0000313" key="3">
    <source>
        <dbReference type="Proteomes" id="UP000649753"/>
    </source>
</evidence>